<evidence type="ECO:0000256" key="5">
    <source>
        <dbReference type="ARBA" id="ARBA00023002"/>
    </source>
</evidence>
<dbReference type="PANTHER" id="PTHR10869:SF246">
    <property type="entry name" value="TRANSMEMBRANE PROLYL 4-HYDROXYLASE"/>
    <property type="match status" value="1"/>
</dbReference>
<proteinExistence type="predicted"/>
<sequence>MWNIPGSLTIEMPATPHPDCRALARIGASVRERLSGQPTVRRLPVEAVEIYTSNSFLNEADCAHLIALIDTCACPSRLLEEEGWDGYRTSYSGDIDTHDRIVRDLELRLSDFTGIAPSCGESAQGQRYECGQYFNEHCDWFDTEAGYWRQERRCGGQRSWTAMIYLNAVEEGGRTDFTHIGLSIPPEPGCLLLWNNALPDGTPNPLTMHAARPVVRGVKYVVTKWFRVRNWQ</sequence>
<evidence type="ECO:0000259" key="7">
    <source>
        <dbReference type="PROSITE" id="PS51471"/>
    </source>
</evidence>
<dbReference type="Gene3D" id="2.60.120.620">
    <property type="entry name" value="q2cbj1_9rhob like domain"/>
    <property type="match status" value="1"/>
</dbReference>
<keyword evidence="2" id="KW-0479">Metal-binding</keyword>
<comment type="caution">
    <text evidence="8">The sequence shown here is derived from an EMBL/GenBank/DDBJ whole genome shotgun (WGS) entry which is preliminary data.</text>
</comment>
<dbReference type="Pfam" id="PF13640">
    <property type="entry name" value="2OG-FeII_Oxy_3"/>
    <property type="match status" value="1"/>
</dbReference>
<evidence type="ECO:0000313" key="9">
    <source>
        <dbReference type="Proteomes" id="UP000004030"/>
    </source>
</evidence>
<dbReference type="GO" id="GO:0031418">
    <property type="term" value="F:L-ascorbic acid binding"/>
    <property type="evidence" value="ECO:0007669"/>
    <property type="project" value="UniProtKB-KW"/>
</dbReference>
<keyword evidence="4" id="KW-0223">Dioxygenase</keyword>
<dbReference type="GO" id="GO:0051213">
    <property type="term" value="F:dioxygenase activity"/>
    <property type="evidence" value="ECO:0007669"/>
    <property type="project" value="UniProtKB-KW"/>
</dbReference>
<keyword evidence="9" id="KW-1185">Reference proteome</keyword>
<dbReference type="Proteomes" id="UP000004030">
    <property type="component" value="Unassembled WGS sequence"/>
</dbReference>
<dbReference type="RefSeq" id="WP_007015076.1">
    <property type="nucleotide sequence ID" value="NZ_AGFM01000064.1"/>
</dbReference>
<dbReference type="EMBL" id="AGFM01000064">
    <property type="protein sequence ID" value="EHJ58939.1"/>
    <property type="molecule type" value="Genomic_DNA"/>
</dbReference>
<evidence type="ECO:0000313" key="8">
    <source>
        <dbReference type="EMBL" id="EHJ58939.1"/>
    </source>
</evidence>
<feature type="domain" description="Fe2OG dioxygenase" evidence="7">
    <location>
        <begin position="119"/>
        <end position="228"/>
    </location>
</feature>
<keyword evidence="5" id="KW-0560">Oxidoreductase</keyword>
<organism evidence="8 9">
    <name type="scientific">Novosphingobium pentaromativorans US6-1</name>
    <dbReference type="NCBI Taxonomy" id="1088721"/>
    <lineage>
        <taxon>Bacteria</taxon>
        <taxon>Pseudomonadati</taxon>
        <taxon>Pseudomonadota</taxon>
        <taxon>Alphaproteobacteria</taxon>
        <taxon>Sphingomonadales</taxon>
        <taxon>Sphingomonadaceae</taxon>
        <taxon>Novosphingobium</taxon>
    </lineage>
</organism>
<evidence type="ECO:0000256" key="6">
    <source>
        <dbReference type="ARBA" id="ARBA00023004"/>
    </source>
</evidence>
<accession>G6EIJ7</accession>
<dbReference type="PROSITE" id="PS51471">
    <property type="entry name" value="FE2OG_OXY"/>
    <property type="match status" value="1"/>
</dbReference>
<comment type="cofactor">
    <cofactor evidence="1">
        <name>L-ascorbate</name>
        <dbReference type="ChEBI" id="CHEBI:38290"/>
    </cofactor>
</comment>
<keyword evidence="6" id="KW-0408">Iron</keyword>
<protein>
    <submittedName>
        <fullName evidence="8">2OG-Fe(II) oxygenase</fullName>
    </submittedName>
</protein>
<dbReference type="InterPro" id="IPR045054">
    <property type="entry name" value="P4HA-like"/>
</dbReference>
<dbReference type="GO" id="GO:0016705">
    <property type="term" value="F:oxidoreductase activity, acting on paired donors, with incorporation or reduction of molecular oxygen"/>
    <property type="evidence" value="ECO:0007669"/>
    <property type="project" value="InterPro"/>
</dbReference>
<evidence type="ECO:0000256" key="1">
    <source>
        <dbReference type="ARBA" id="ARBA00001961"/>
    </source>
</evidence>
<evidence type="ECO:0000256" key="3">
    <source>
        <dbReference type="ARBA" id="ARBA00022896"/>
    </source>
</evidence>
<dbReference type="PATRIC" id="fig|1088721.3.peg.4105"/>
<gene>
    <name evidence="8" type="ORF">NSU_4168</name>
</gene>
<evidence type="ECO:0000256" key="4">
    <source>
        <dbReference type="ARBA" id="ARBA00022964"/>
    </source>
</evidence>
<dbReference type="InterPro" id="IPR006620">
    <property type="entry name" value="Pro_4_hyd_alph"/>
</dbReference>
<dbReference type="eggNOG" id="COG3751">
    <property type="taxonomic scope" value="Bacteria"/>
</dbReference>
<dbReference type="STRING" id="1088721.JI59_02820"/>
<dbReference type="SMART" id="SM00702">
    <property type="entry name" value="P4Hc"/>
    <property type="match status" value="1"/>
</dbReference>
<keyword evidence="3" id="KW-0847">Vitamin C</keyword>
<dbReference type="PANTHER" id="PTHR10869">
    <property type="entry name" value="PROLYL 4-HYDROXYLASE ALPHA SUBUNIT"/>
    <property type="match status" value="1"/>
</dbReference>
<dbReference type="AlphaFoldDB" id="G6EIJ7"/>
<dbReference type="InterPro" id="IPR044862">
    <property type="entry name" value="Pro_4_hyd_alph_FE2OG_OXY"/>
</dbReference>
<dbReference type="GO" id="GO:0005506">
    <property type="term" value="F:iron ion binding"/>
    <property type="evidence" value="ECO:0007669"/>
    <property type="project" value="InterPro"/>
</dbReference>
<dbReference type="InterPro" id="IPR005123">
    <property type="entry name" value="Oxoglu/Fe-dep_dioxygenase_dom"/>
</dbReference>
<name>G6EIJ7_9SPHN</name>
<evidence type="ECO:0000256" key="2">
    <source>
        <dbReference type="ARBA" id="ARBA00022723"/>
    </source>
</evidence>
<reference evidence="8 9" key="1">
    <citation type="journal article" date="2012" name="J. Bacteriol.">
        <title>Genome sequence of benzo(a)pyrene-degrading bacterium Novosphingobium pentaromativorans US6-1.</title>
        <authorList>
            <person name="Luo Y.R."/>
            <person name="Kang S.G."/>
            <person name="Kim S.J."/>
            <person name="Kim M.R."/>
            <person name="Li N."/>
            <person name="Lee J.H."/>
            <person name="Kwon K.K."/>
        </authorList>
    </citation>
    <scope>NUCLEOTIDE SEQUENCE [LARGE SCALE GENOMIC DNA]</scope>
    <source>
        <strain evidence="8 9">US6-1</strain>
    </source>
</reference>